<feature type="region of interest" description="Disordered" evidence="6">
    <location>
        <begin position="243"/>
        <end position="264"/>
    </location>
</feature>
<feature type="compositionally biased region" description="Polar residues" evidence="6">
    <location>
        <begin position="254"/>
        <end position="264"/>
    </location>
</feature>
<keyword evidence="3 5" id="KW-1133">Transmembrane helix</keyword>
<evidence type="ECO:0000313" key="8">
    <source>
        <dbReference type="Proteomes" id="UP000253910"/>
    </source>
</evidence>
<feature type="transmembrane region" description="Helical" evidence="5">
    <location>
        <begin position="118"/>
        <end position="139"/>
    </location>
</feature>
<feature type="transmembrane region" description="Helical" evidence="5">
    <location>
        <begin position="159"/>
        <end position="185"/>
    </location>
</feature>
<keyword evidence="2 5" id="KW-0812">Transmembrane</keyword>
<comment type="function">
    <text evidence="5">Part of the twin-arginine translocation (Tat) system that transports large folded proteins containing a characteristic twin-arginine motif in their signal peptide across membranes. Together with TatB, TatC is part of a receptor directly interacting with Tat signal peptides.</text>
</comment>
<keyword evidence="5" id="KW-0811">Translocation</keyword>
<dbReference type="RefSeq" id="WP_111316033.1">
    <property type="nucleotide sequence ID" value="NZ_CP063110.1"/>
</dbReference>
<evidence type="ECO:0000256" key="3">
    <source>
        <dbReference type="ARBA" id="ARBA00022989"/>
    </source>
</evidence>
<keyword evidence="5" id="KW-0813">Transport</keyword>
<dbReference type="Pfam" id="PF00902">
    <property type="entry name" value="TatC"/>
    <property type="match status" value="1"/>
</dbReference>
<keyword evidence="5" id="KW-0653">Protein transport</keyword>
<feature type="transmembrane region" description="Helical" evidence="5">
    <location>
        <begin position="220"/>
        <end position="238"/>
    </location>
</feature>
<evidence type="ECO:0000256" key="2">
    <source>
        <dbReference type="ARBA" id="ARBA00022692"/>
    </source>
</evidence>
<keyword evidence="4 5" id="KW-0472">Membrane</keyword>
<reference evidence="7 8" key="1">
    <citation type="submission" date="2018-05" db="EMBL/GenBank/DDBJ databases">
        <title>Draft Genome Sequences for a Diverse set of 7 Haemophilus Species.</title>
        <authorList>
            <person name="Nichols M."/>
            <person name="Topaz N."/>
            <person name="Wang X."/>
            <person name="Wang X."/>
            <person name="Boxrud D."/>
        </authorList>
    </citation>
    <scope>NUCLEOTIDE SEQUENCE [LARGE SCALE GENOMIC DNA]</scope>
    <source>
        <strain evidence="7 8">C2008001710</strain>
    </source>
</reference>
<dbReference type="PANTHER" id="PTHR30371:SF0">
    <property type="entry name" value="SEC-INDEPENDENT PROTEIN TRANSLOCASE PROTEIN TATC, CHLOROPLASTIC-RELATED"/>
    <property type="match status" value="1"/>
</dbReference>
<dbReference type="InterPro" id="IPR019820">
    <property type="entry name" value="Sec-indep_translocase_CS"/>
</dbReference>
<gene>
    <name evidence="5 7" type="primary">tatC</name>
    <name evidence="7" type="ORF">DPV87_09845</name>
</gene>
<organism evidence="7 8">
    <name type="scientific">Haemophilus parainfluenzae</name>
    <dbReference type="NCBI Taxonomy" id="729"/>
    <lineage>
        <taxon>Bacteria</taxon>
        <taxon>Pseudomonadati</taxon>
        <taxon>Pseudomonadota</taxon>
        <taxon>Gammaproteobacteria</taxon>
        <taxon>Pasteurellales</taxon>
        <taxon>Pasteurellaceae</taxon>
        <taxon>Haemophilus</taxon>
    </lineage>
</organism>
<evidence type="ECO:0000256" key="4">
    <source>
        <dbReference type="ARBA" id="ARBA00023136"/>
    </source>
</evidence>
<feature type="transmembrane region" description="Helical" evidence="5">
    <location>
        <begin position="21"/>
        <end position="40"/>
    </location>
</feature>
<dbReference type="HAMAP" id="MF_00902">
    <property type="entry name" value="TatC"/>
    <property type="match status" value="1"/>
</dbReference>
<dbReference type="EMBL" id="QEPW01000024">
    <property type="protein sequence ID" value="RDE89295.1"/>
    <property type="molecule type" value="Genomic_DNA"/>
</dbReference>
<feature type="transmembrane region" description="Helical" evidence="5">
    <location>
        <begin position="197"/>
        <end position="214"/>
    </location>
</feature>
<feature type="compositionally biased region" description="Acidic residues" evidence="6">
    <location>
        <begin position="243"/>
        <end position="253"/>
    </location>
</feature>
<evidence type="ECO:0000256" key="1">
    <source>
        <dbReference type="ARBA" id="ARBA00004141"/>
    </source>
</evidence>
<comment type="subcellular location">
    <subcellularLocation>
        <location evidence="5">Cell membrane</location>
        <topology evidence="5">Multi-pass membrane protein</topology>
    </subcellularLocation>
    <subcellularLocation>
        <location evidence="1">Membrane</location>
        <topology evidence="1">Multi-pass membrane protein</topology>
    </subcellularLocation>
</comment>
<sequence length="264" mass="29482">MSNTTDDSQPLITHLVELRNRLLRCVICILVVFVALVYFSNDIYHFVAAPLTAVMPKGATMIATNIQTPFFTPIKLTAIVSVFISVPYLLYQIWAFVAPALYQHEKRLIYPLLFSSTVLFYCGVAFAYYIVFPFVFSFFTQTAPEGVAIATDISSYLDFALALFLAFGVCFEVPVAIILLCWTGVTTTKALASKRPYIVVGAFFVGMILTPPDVFSQTLLAVPMCLLFELGLLVARFYQPKDDEEETTDEESAVENQADLNHKD</sequence>
<dbReference type="GO" id="GO:0043953">
    <property type="term" value="P:protein transport by the Tat complex"/>
    <property type="evidence" value="ECO:0007669"/>
    <property type="project" value="UniProtKB-UniRule"/>
</dbReference>
<dbReference type="GO" id="GO:0065002">
    <property type="term" value="P:intracellular protein transmembrane transport"/>
    <property type="evidence" value="ECO:0007669"/>
    <property type="project" value="TreeGrafter"/>
</dbReference>
<dbReference type="GO" id="GO:0009977">
    <property type="term" value="F:proton motive force dependent protein transmembrane transporter activity"/>
    <property type="evidence" value="ECO:0007669"/>
    <property type="project" value="TreeGrafter"/>
</dbReference>
<dbReference type="InterPro" id="IPR002033">
    <property type="entry name" value="TatC"/>
</dbReference>
<dbReference type="PRINTS" id="PR01840">
    <property type="entry name" value="TATCFAMILY"/>
</dbReference>
<dbReference type="NCBIfam" id="TIGR00945">
    <property type="entry name" value="tatC"/>
    <property type="match status" value="1"/>
</dbReference>
<comment type="similarity">
    <text evidence="5">Belongs to the TatC family.</text>
</comment>
<comment type="subunit">
    <text evidence="5">The Tat system comprises two distinct complexes: a TatABC complex, containing multiple copies of TatA, TatB and TatC subunits, and a separate TatA complex, containing only TatA subunits. Substrates initially bind to the TatABC complex, which probably triggers association of the separate TatA complex to form the active translocon.</text>
</comment>
<evidence type="ECO:0000313" key="7">
    <source>
        <dbReference type="EMBL" id="RDE89295.1"/>
    </source>
</evidence>
<feature type="transmembrane region" description="Helical" evidence="5">
    <location>
        <begin position="76"/>
        <end position="97"/>
    </location>
</feature>
<dbReference type="Proteomes" id="UP000253910">
    <property type="component" value="Unassembled WGS sequence"/>
</dbReference>
<evidence type="ECO:0000256" key="6">
    <source>
        <dbReference type="SAM" id="MobiDB-lite"/>
    </source>
</evidence>
<comment type="caution">
    <text evidence="7">The sequence shown here is derived from an EMBL/GenBank/DDBJ whole genome shotgun (WGS) entry which is preliminary data.</text>
</comment>
<name>A0A369YZW4_HAEPA</name>
<protein>
    <recommendedName>
        <fullName evidence="5">Sec-independent protein translocase protein TatC</fullName>
    </recommendedName>
</protein>
<evidence type="ECO:0000256" key="5">
    <source>
        <dbReference type="HAMAP-Rule" id="MF_00902"/>
    </source>
</evidence>
<keyword evidence="5" id="KW-1003">Cell membrane</keyword>
<accession>A0A369YZW4</accession>
<dbReference type="PANTHER" id="PTHR30371">
    <property type="entry name" value="SEC-INDEPENDENT PROTEIN TRANSLOCASE PROTEIN TATC"/>
    <property type="match status" value="1"/>
</dbReference>
<proteinExistence type="inferred from homology"/>
<dbReference type="PROSITE" id="PS01218">
    <property type="entry name" value="TATC"/>
    <property type="match status" value="1"/>
</dbReference>
<dbReference type="AlphaFoldDB" id="A0A369YZW4"/>
<dbReference type="GO" id="GO:0033281">
    <property type="term" value="C:TAT protein transport complex"/>
    <property type="evidence" value="ECO:0007669"/>
    <property type="project" value="UniProtKB-UniRule"/>
</dbReference>